<dbReference type="InterPro" id="IPR005302">
    <property type="entry name" value="MoCF_Sase_C"/>
</dbReference>
<protein>
    <submittedName>
        <fullName evidence="5">Molybdenum cofactor biosynthesis protein</fullName>
    </submittedName>
</protein>
<dbReference type="PANTHER" id="PTHR43764">
    <property type="entry name" value="MOLYBDENUM COFACTOR BIOSYNTHESIS"/>
    <property type="match status" value="1"/>
</dbReference>
<feature type="domain" description="MOSC" evidence="4">
    <location>
        <begin position="19"/>
        <end position="144"/>
    </location>
</feature>
<comment type="pathway">
    <text evidence="2">Cofactor biosynthesis; molybdopterin biosynthesis.</text>
</comment>
<dbReference type="GO" id="GO:0003824">
    <property type="term" value="F:catalytic activity"/>
    <property type="evidence" value="ECO:0007669"/>
    <property type="project" value="InterPro"/>
</dbReference>
<comment type="caution">
    <text evidence="5">The sequence shown here is derived from an EMBL/GenBank/DDBJ whole genome shotgun (WGS) entry which is preliminary data.</text>
</comment>
<dbReference type="Pfam" id="PF00994">
    <property type="entry name" value="MoCF_biosynth"/>
    <property type="match status" value="1"/>
</dbReference>
<dbReference type="AlphaFoldDB" id="A0A1E5G2Z8"/>
<dbReference type="STRING" id="766136.BHF68_05040"/>
<dbReference type="SUPFAM" id="SSF50800">
    <property type="entry name" value="PK beta-barrel domain-like"/>
    <property type="match status" value="1"/>
</dbReference>
<dbReference type="InterPro" id="IPR011037">
    <property type="entry name" value="Pyrv_Knase-like_insert_dom_sf"/>
</dbReference>
<dbReference type="Gene3D" id="2.40.33.20">
    <property type="entry name" value="PK beta-barrel domain-like"/>
    <property type="match status" value="1"/>
</dbReference>
<dbReference type="PROSITE" id="PS51340">
    <property type="entry name" value="MOSC"/>
    <property type="match status" value="1"/>
</dbReference>
<dbReference type="InterPro" id="IPR008284">
    <property type="entry name" value="MoCF_biosynth_CS"/>
</dbReference>
<dbReference type="SUPFAM" id="SSF53218">
    <property type="entry name" value="Molybdenum cofactor biosynthesis proteins"/>
    <property type="match status" value="1"/>
</dbReference>
<dbReference type="RefSeq" id="WP_069643017.1">
    <property type="nucleotide sequence ID" value="NZ_MIJE01000022.1"/>
</dbReference>
<organism evidence="5 6">
    <name type="scientific">Desulfuribacillus alkaliarsenatis</name>
    <dbReference type="NCBI Taxonomy" id="766136"/>
    <lineage>
        <taxon>Bacteria</taxon>
        <taxon>Bacillati</taxon>
        <taxon>Bacillota</taxon>
        <taxon>Desulfuribacillia</taxon>
        <taxon>Desulfuribacillales</taxon>
        <taxon>Desulfuribacillaceae</taxon>
        <taxon>Desulfuribacillus</taxon>
    </lineage>
</organism>
<evidence type="ECO:0000256" key="3">
    <source>
        <dbReference type="ARBA" id="ARBA00023150"/>
    </source>
</evidence>
<dbReference type="Pfam" id="PF03473">
    <property type="entry name" value="MOSC"/>
    <property type="match status" value="1"/>
</dbReference>
<reference evidence="5 6" key="1">
    <citation type="submission" date="2016-09" db="EMBL/GenBank/DDBJ databases">
        <title>Draft genome sequence for the type strain of Desulfuribacillus alkaliarsenatis AHT28, an obligately anaerobic, sulfidogenic bacterium isolated from Russian soda lake sediments.</title>
        <authorList>
            <person name="Abin C.A."/>
            <person name="Hollibaugh J.T."/>
        </authorList>
    </citation>
    <scope>NUCLEOTIDE SEQUENCE [LARGE SCALE GENOMIC DNA]</scope>
    <source>
        <strain evidence="5 6">AHT28</strain>
    </source>
</reference>
<dbReference type="Gene3D" id="3.40.980.10">
    <property type="entry name" value="MoaB/Mog-like domain"/>
    <property type="match status" value="1"/>
</dbReference>
<dbReference type="SMART" id="SM00852">
    <property type="entry name" value="MoCF_biosynth"/>
    <property type="match status" value="1"/>
</dbReference>
<dbReference type="UniPathway" id="UPA00344"/>
<dbReference type="OrthoDB" id="9784492at2"/>
<evidence type="ECO:0000256" key="1">
    <source>
        <dbReference type="ARBA" id="ARBA00003487"/>
    </source>
</evidence>
<dbReference type="InterPro" id="IPR051920">
    <property type="entry name" value="MPT_Adenylyltrnsfr/MoaC-Rel"/>
</dbReference>
<dbReference type="EMBL" id="MIJE01000022">
    <property type="protein sequence ID" value="OEF96972.1"/>
    <property type="molecule type" value="Genomic_DNA"/>
</dbReference>
<dbReference type="PROSITE" id="PS01078">
    <property type="entry name" value="MOCF_BIOSYNTHESIS_1"/>
    <property type="match status" value="1"/>
</dbReference>
<name>A0A1E5G2Z8_9FIRM</name>
<dbReference type="GO" id="GO:0030170">
    <property type="term" value="F:pyridoxal phosphate binding"/>
    <property type="evidence" value="ECO:0007669"/>
    <property type="project" value="InterPro"/>
</dbReference>
<keyword evidence="3" id="KW-0501">Molybdenum cofactor biosynthesis</keyword>
<evidence type="ECO:0000259" key="4">
    <source>
        <dbReference type="PROSITE" id="PS51340"/>
    </source>
</evidence>
<dbReference type="InterPro" id="IPR001453">
    <property type="entry name" value="MoaB/Mog_dom"/>
</dbReference>
<accession>A0A1E5G2Z8</accession>
<sequence length="310" mass="33814">MQRGKIKAISISDRKGMRKTNVEQVEIRPDHGIVTDAHAGDWHRQLSLLAQESIEKMVEMGLTVKAGDFAENITTEGVDLLAMPVGTRVRMGETIVEITQIGKECHTRCAIYYQAGDCVMPKEGIFAIVLKGGVLHVGDEVEELPADYLRVGVLTASDKGSKGEREDQSGQVIKDMIAKIGGQVEKYDVVADEQEILANTIKQWVDEDKLDLILTTGGTGLGPRDVTPDATLEIIEKQIPGIAEVMRMRSLEKTDRAMLSRAVAGTRAQAMIINLPGSPKAVEECLESIIDTLSHGIRILQGKTGECARK</sequence>
<keyword evidence="6" id="KW-1185">Reference proteome</keyword>
<dbReference type="GO" id="GO:0006777">
    <property type="term" value="P:Mo-molybdopterin cofactor biosynthetic process"/>
    <property type="evidence" value="ECO:0007669"/>
    <property type="project" value="UniProtKB-KW"/>
</dbReference>
<dbReference type="Proteomes" id="UP000094296">
    <property type="component" value="Unassembled WGS sequence"/>
</dbReference>
<evidence type="ECO:0000313" key="5">
    <source>
        <dbReference type="EMBL" id="OEF96972.1"/>
    </source>
</evidence>
<evidence type="ECO:0000256" key="2">
    <source>
        <dbReference type="ARBA" id="ARBA00005046"/>
    </source>
</evidence>
<proteinExistence type="predicted"/>
<comment type="function">
    <text evidence="1">May be involved in the biosynthesis of molybdopterin.</text>
</comment>
<evidence type="ECO:0000313" key="6">
    <source>
        <dbReference type="Proteomes" id="UP000094296"/>
    </source>
</evidence>
<dbReference type="InterPro" id="IPR036425">
    <property type="entry name" value="MoaB/Mog-like_dom_sf"/>
</dbReference>
<dbReference type="NCBIfam" id="TIGR00177">
    <property type="entry name" value="molyb_syn"/>
    <property type="match status" value="1"/>
</dbReference>
<dbReference type="GO" id="GO:0030151">
    <property type="term" value="F:molybdenum ion binding"/>
    <property type="evidence" value="ECO:0007669"/>
    <property type="project" value="InterPro"/>
</dbReference>
<dbReference type="PANTHER" id="PTHR43764:SF1">
    <property type="entry name" value="MOLYBDOPTERIN MOLYBDOTRANSFERASE"/>
    <property type="match status" value="1"/>
</dbReference>
<gene>
    <name evidence="5" type="ORF">BHF68_05040</name>
</gene>
<dbReference type="CDD" id="cd00886">
    <property type="entry name" value="MogA_MoaB"/>
    <property type="match status" value="1"/>
</dbReference>